<comment type="caution">
    <text evidence="1">The sequence shown here is derived from an EMBL/GenBank/DDBJ whole genome shotgun (WGS) entry which is preliminary data.</text>
</comment>
<dbReference type="EMBL" id="JBJQOH010000006">
    <property type="protein sequence ID" value="KAL3685063.1"/>
    <property type="molecule type" value="Genomic_DNA"/>
</dbReference>
<dbReference type="AlphaFoldDB" id="A0ABD3H0Z4"/>
<gene>
    <name evidence="1" type="ORF">R1sor_003085</name>
</gene>
<organism evidence="1 2">
    <name type="scientific">Riccia sorocarpa</name>
    <dbReference type="NCBI Taxonomy" id="122646"/>
    <lineage>
        <taxon>Eukaryota</taxon>
        <taxon>Viridiplantae</taxon>
        <taxon>Streptophyta</taxon>
        <taxon>Embryophyta</taxon>
        <taxon>Marchantiophyta</taxon>
        <taxon>Marchantiopsida</taxon>
        <taxon>Marchantiidae</taxon>
        <taxon>Marchantiales</taxon>
        <taxon>Ricciaceae</taxon>
        <taxon>Riccia</taxon>
    </lineage>
</organism>
<name>A0ABD3H0Z4_9MARC</name>
<protein>
    <submittedName>
        <fullName evidence="1">Uncharacterized protein</fullName>
    </submittedName>
</protein>
<proteinExistence type="predicted"/>
<keyword evidence="2" id="KW-1185">Reference proteome</keyword>
<dbReference type="Proteomes" id="UP001633002">
    <property type="component" value="Unassembled WGS sequence"/>
</dbReference>
<sequence>MTKGKAFSIMAVNLSGNHGFPHLQGDELKKRYERYYDMYKRAREWLAVTGSGLTEEEISLGYTIEKKMHEKCPHIYRINVVFGNRANVNPSALGSLGLGSEEILSVVDSQLPGIEECQIGVEIPEESRIVEEDHGDDFLAEEFYVEAELMEMKKFTRSMLDQICPHCRKMCQLKTRILTRGGRQSLKKLRLHQKMLKLQRLEDEKNRRRESVRLEEVKKRWYAIKEERKKYALATMEEAKKWKFTMFLELTRAGKSVSEIEELIELLDDNASVPK</sequence>
<accession>A0ABD3H0Z4</accession>
<reference evidence="1 2" key="1">
    <citation type="submission" date="2024-09" db="EMBL/GenBank/DDBJ databases">
        <title>Chromosome-scale assembly of Riccia sorocarpa.</title>
        <authorList>
            <person name="Paukszto L."/>
        </authorList>
    </citation>
    <scope>NUCLEOTIDE SEQUENCE [LARGE SCALE GENOMIC DNA]</scope>
    <source>
        <strain evidence="1">LP-2024</strain>
        <tissue evidence="1">Aerial parts of the thallus</tissue>
    </source>
</reference>
<evidence type="ECO:0000313" key="2">
    <source>
        <dbReference type="Proteomes" id="UP001633002"/>
    </source>
</evidence>
<evidence type="ECO:0000313" key="1">
    <source>
        <dbReference type="EMBL" id="KAL3685063.1"/>
    </source>
</evidence>